<proteinExistence type="predicted"/>
<keyword evidence="1" id="KW-0732">Signal</keyword>
<accession>A0ABR9UBT0</accession>
<organism evidence="2 3">
    <name type="scientific">Planktothrix mougeotii LEGE 06226</name>
    <dbReference type="NCBI Taxonomy" id="1828728"/>
    <lineage>
        <taxon>Bacteria</taxon>
        <taxon>Bacillati</taxon>
        <taxon>Cyanobacteriota</taxon>
        <taxon>Cyanophyceae</taxon>
        <taxon>Oscillatoriophycideae</taxon>
        <taxon>Oscillatoriales</taxon>
        <taxon>Microcoleaceae</taxon>
        <taxon>Planktothrix</taxon>
    </lineage>
</organism>
<name>A0ABR9UBT0_9CYAN</name>
<reference evidence="2 3" key="1">
    <citation type="submission" date="2020-10" db="EMBL/GenBank/DDBJ databases">
        <authorList>
            <person name="Castelo-Branco R."/>
            <person name="Eusebio N."/>
            <person name="Adriana R."/>
            <person name="Vieira A."/>
            <person name="Brugerolle De Fraissinette N."/>
            <person name="Rezende De Castro R."/>
            <person name="Schneider M.P."/>
            <person name="Vasconcelos V."/>
            <person name="Leao P.N."/>
        </authorList>
    </citation>
    <scope>NUCLEOTIDE SEQUENCE [LARGE SCALE GENOMIC DNA]</scope>
    <source>
        <strain evidence="2 3">LEGE 06226</strain>
    </source>
</reference>
<dbReference type="EMBL" id="JADEWU010000022">
    <property type="protein sequence ID" value="MBE9143923.1"/>
    <property type="molecule type" value="Genomic_DNA"/>
</dbReference>
<feature type="signal peptide" evidence="1">
    <location>
        <begin position="1"/>
        <end position="25"/>
    </location>
</feature>
<gene>
    <name evidence="2" type="ORF">IQ236_11910</name>
</gene>
<comment type="caution">
    <text evidence="2">The sequence shown here is derived from an EMBL/GenBank/DDBJ whole genome shotgun (WGS) entry which is preliminary data.</text>
</comment>
<dbReference type="RefSeq" id="WP_193869450.1">
    <property type="nucleotide sequence ID" value="NZ_JADEWU010000022.1"/>
</dbReference>
<evidence type="ECO:0008006" key="4">
    <source>
        <dbReference type="Google" id="ProtNLM"/>
    </source>
</evidence>
<evidence type="ECO:0000256" key="1">
    <source>
        <dbReference type="SAM" id="SignalP"/>
    </source>
</evidence>
<sequence length="204" mass="20893">MKKLLTSIAGAGLFMVTGLAAPSQAGVFGVDSTDLNDVLNKKVTLTTEQVNVLSAVSKQLKITSTTLLKTPSKMGGLYTGTTVSTSSPPTGALVYTKNYGTGVCKVQAGCALKAIGLSLTLQCASSGTDPEAWAKCVKNKDNDKYIAASQCIWGTCPGFATLPNGGAAYACTTPTDSVFAGKSLLNLPKTLNNSSTQLSLPSQG</sequence>
<evidence type="ECO:0000313" key="2">
    <source>
        <dbReference type="EMBL" id="MBE9143923.1"/>
    </source>
</evidence>
<feature type="chain" id="PRO_5046501588" description="Secreted protein" evidence="1">
    <location>
        <begin position="26"/>
        <end position="204"/>
    </location>
</feature>
<protein>
    <recommendedName>
        <fullName evidence="4">Secreted protein</fullName>
    </recommendedName>
</protein>
<dbReference type="Proteomes" id="UP000640725">
    <property type="component" value="Unassembled WGS sequence"/>
</dbReference>
<evidence type="ECO:0000313" key="3">
    <source>
        <dbReference type="Proteomes" id="UP000640725"/>
    </source>
</evidence>
<keyword evidence="3" id="KW-1185">Reference proteome</keyword>